<dbReference type="PROSITE" id="PS50977">
    <property type="entry name" value="HTH_TETR_2"/>
    <property type="match status" value="1"/>
</dbReference>
<name>A0ABP7RZI3_9PSEU</name>
<dbReference type="SUPFAM" id="SSF48498">
    <property type="entry name" value="Tetracyclin repressor-like, C-terminal domain"/>
    <property type="match status" value="1"/>
</dbReference>
<feature type="domain" description="HTH tetR-type" evidence="3">
    <location>
        <begin position="1"/>
        <end position="54"/>
    </location>
</feature>
<evidence type="ECO:0000259" key="3">
    <source>
        <dbReference type="PROSITE" id="PS50977"/>
    </source>
</evidence>
<keyword evidence="5" id="KW-1185">Reference proteome</keyword>
<dbReference type="InterPro" id="IPR001647">
    <property type="entry name" value="HTH_TetR"/>
</dbReference>
<sequence>MDAAVRLTVRDGLEGWSVRQLAAELGVGAAVVYHHVGDRQKVTMAVTERVIAQVPVPGADLPWRDWFGALLSDVRKVALHYHGVARQMVLLGPVVDAAREIIGEGVGVLKAAGFGDEAATIYSFLVNTAFNLIAVEDDRNAQPESRLEHARTLADLADEQGGSGLAAMGEWLRARSTDLDKLRAYDAEFYRYCVERALDGAQARLVAIRRRRR</sequence>
<dbReference type="EMBL" id="BAABAL010000008">
    <property type="protein sequence ID" value="GAA4004485.1"/>
    <property type="molecule type" value="Genomic_DNA"/>
</dbReference>
<organism evidence="4 5">
    <name type="scientific">Allokutzneria multivorans</name>
    <dbReference type="NCBI Taxonomy" id="1142134"/>
    <lineage>
        <taxon>Bacteria</taxon>
        <taxon>Bacillati</taxon>
        <taxon>Actinomycetota</taxon>
        <taxon>Actinomycetes</taxon>
        <taxon>Pseudonocardiales</taxon>
        <taxon>Pseudonocardiaceae</taxon>
        <taxon>Allokutzneria</taxon>
    </lineage>
</organism>
<dbReference type="InterPro" id="IPR036271">
    <property type="entry name" value="Tet_transcr_reg_TetR-rel_C_sf"/>
</dbReference>
<dbReference type="SUPFAM" id="SSF46689">
    <property type="entry name" value="Homeodomain-like"/>
    <property type="match status" value="1"/>
</dbReference>
<evidence type="ECO:0000256" key="2">
    <source>
        <dbReference type="PROSITE-ProRule" id="PRU00335"/>
    </source>
</evidence>
<proteinExistence type="predicted"/>
<evidence type="ECO:0000313" key="4">
    <source>
        <dbReference type="EMBL" id="GAA4004485.1"/>
    </source>
</evidence>
<dbReference type="Pfam" id="PF00440">
    <property type="entry name" value="TetR_N"/>
    <property type="match status" value="1"/>
</dbReference>
<gene>
    <name evidence="4" type="ORF">GCM10022247_26900</name>
</gene>
<keyword evidence="1 2" id="KW-0238">DNA-binding</keyword>
<dbReference type="InterPro" id="IPR009057">
    <property type="entry name" value="Homeodomain-like_sf"/>
</dbReference>
<comment type="caution">
    <text evidence="4">The sequence shown here is derived from an EMBL/GenBank/DDBJ whole genome shotgun (WGS) entry which is preliminary data.</text>
</comment>
<feature type="DNA-binding region" description="H-T-H motif" evidence="2">
    <location>
        <begin position="17"/>
        <end position="36"/>
    </location>
</feature>
<accession>A0ABP7RZI3</accession>
<dbReference type="Proteomes" id="UP001501747">
    <property type="component" value="Unassembled WGS sequence"/>
</dbReference>
<reference evidence="5" key="1">
    <citation type="journal article" date="2019" name="Int. J. Syst. Evol. Microbiol.">
        <title>The Global Catalogue of Microorganisms (GCM) 10K type strain sequencing project: providing services to taxonomists for standard genome sequencing and annotation.</title>
        <authorList>
            <consortium name="The Broad Institute Genomics Platform"/>
            <consortium name="The Broad Institute Genome Sequencing Center for Infectious Disease"/>
            <person name="Wu L."/>
            <person name="Ma J."/>
        </authorList>
    </citation>
    <scope>NUCLEOTIDE SEQUENCE [LARGE SCALE GENOMIC DNA]</scope>
    <source>
        <strain evidence="5">JCM 17342</strain>
    </source>
</reference>
<evidence type="ECO:0000256" key="1">
    <source>
        <dbReference type="ARBA" id="ARBA00023125"/>
    </source>
</evidence>
<protein>
    <submittedName>
        <fullName evidence="4">TetR family transcriptional regulator</fullName>
    </submittedName>
</protein>
<evidence type="ECO:0000313" key="5">
    <source>
        <dbReference type="Proteomes" id="UP001501747"/>
    </source>
</evidence>
<dbReference type="Gene3D" id="1.10.357.10">
    <property type="entry name" value="Tetracycline Repressor, domain 2"/>
    <property type="match status" value="1"/>
</dbReference>